<gene>
    <name evidence="2" type="ORF">METZ01_LOCUS343336</name>
</gene>
<dbReference type="EMBL" id="UINC01117798">
    <property type="protein sequence ID" value="SVC90482.1"/>
    <property type="molecule type" value="Genomic_DNA"/>
</dbReference>
<dbReference type="InterPro" id="IPR001258">
    <property type="entry name" value="NHL_repeat"/>
</dbReference>
<organism evidence="2">
    <name type="scientific">marine metagenome</name>
    <dbReference type="NCBI Taxonomy" id="408172"/>
    <lineage>
        <taxon>unclassified sequences</taxon>
        <taxon>metagenomes</taxon>
        <taxon>ecological metagenomes</taxon>
    </lineage>
</organism>
<dbReference type="InterPro" id="IPR011042">
    <property type="entry name" value="6-blade_b-propeller_TolB-like"/>
</dbReference>
<sequence length="267" mass="27228">MKKIAILLSLIFSVNSIVFANNGIKASVGEVTTFAGSGTSGSSDGTGTEASFNGPWGVAIDGSGNLFVADVYNNLIRKITPEGVVTTFAGGDESSLTDGIGTEASFGWPAGLAFDGSGNLFVSDYANDAIRKITSSGAVTTFAGNGEKGNADGIGTAARFYSPQGIRFDSKGDLYVADQKNNLIRKITPEGVVTTFAGSGSASSEDGTGMAASFNDPRDLVFDNQGNLFVVCKGSHLIRKITPEGVVTTFAGSGSAGWVEGTGTAAR</sequence>
<reference evidence="2" key="1">
    <citation type="submission" date="2018-05" db="EMBL/GenBank/DDBJ databases">
        <authorList>
            <person name="Lanie J.A."/>
            <person name="Ng W.-L."/>
            <person name="Kazmierczak K.M."/>
            <person name="Andrzejewski T.M."/>
            <person name="Davidsen T.M."/>
            <person name="Wayne K.J."/>
            <person name="Tettelin H."/>
            <person name="Glass J.I."/>
            <person name="Rusch D."/>
            <person name="Podicherti R."/>
            <person name="Tsui H.-C.T."/>
            <person name="Winkler M.E."/>
        </authorList>
    </citation>
    <scope>NUCLEOTIDE SEQUENCE</scope>
</reference>
<dbReference type="PANTHER" id="PTHR13833:SF71">
    <property type="entry name" value="NHL DOMAIN-CONTAINING PROTEIN"/>
    <property type="match status" value="1"/>
</dbReference>
<name>A0A382R004_9ZZZZ</name>
<accession>A0A382R004</accession>
<evidence type="ECO:0000313" key="2">
    <source>
        <dbReference type="EMBL" id="SVC90482.1"/>
    </source>
</evidence>
<protein>
    <recommendedName>
        <fullName evidence="3">SMP-30/Gluconolactonase/LRE-like region domain-containing protein</fullName>
    </recommendedName>
</protein>
<dbReference type="SUPFAM" id="SSF101898">
    <property type="entry name" value="NHL repeat"/>
    <property type="match status" value="1"/>
</dbReference>
<dbReference type="Pfam" id="PF01436">
    <property type="entry name" value="NHL"/>
    <property type="match status" value="2"/>
</dbReference>
<evidence type="ECO:0008006" key="3">
    <source>
        <dbReference type="Google" id="ProtNLM"/>
    </source>
</evidence>
<dbReference type="PROSITE" id="PS51125">
    <property type="entry name" value="NHL"/>
    <property type="match status" value="1"/>
</dbReference>
<keyword evidence="1" id="KW-0677">Repeat</keyword>
<dbReference type="Gene3D" id="2.120.10.30">
    <property type="entry name" value="TolB, C-terminal domain"/>
    <property type="match status" value="3"/>
</dbReference>
<feature type="non-terminal residue" evidence="2">
    <location>
        <position position="267"/>
    </location>
</feature>
<dbReference type="PANTHER" id="PTHR13833">
    <property type="match status" value="1"/>
</dbReference>
<evidence type="ECO:0000256" key="1">
    <source>
        <dbReference type="ARBA" id="ARBA00022737"/>
    </source>
</evidence>
<proteinExistence type="predicted"/>
<dbReference type="AlphaFoldDB" id="A0A382R004"/>